<reference evidence="2" key="1">
    <citation type="journal article" date="2023" name="Front. Plant Sci.">
        <title>Chromosomal-level genome assembly of Melastoma candidum provides insights into trichome evolution.</title>
        <authorList>
            <person name="Zhong Y."/>
            <person name="Wu W."/>
            <person name="Sun C."/>
            <person name="Zou P."/>
            <person name="Liu Y."/>
            <person name="Dai S."/>
            <person name="Zhou R."/>
        </authorList>
    </citation>
    <scope>NUCLEOTIDE SEQUENCE [LARGE SCALE GENOMIC DNA]</scope>
</reference>
<accession>A0ACB9QPJ1</accession>
<organism evidence="1 2">
    <name type="scientific">Melastoma candidum</name>
    <dbReference type="NCBI Taxonomy" id="119954"/>
    <lineage>
        <taxon>Eukaryota</taxon>
        <taxon>Viridiplantae</taxon>
        <taxon>Streptophyta</taxon>
        <taxon>Embryophyta</taxon>
        <taxon>Tracheophyta</taxon>
        <taxon>Spermatophyta</taxon>
        <taxon>Magnoliopsida</taxon>
        <taxon>eudicotyledons</taxon>
        <taxon>Gunneridae</taxon>
        <taxon>Pentapetalae</taxon>
        <taxon>rosids</taxon>
        <taxon>malvids</taxon>
        <taxon>Myrtales</taxon>
        <taxon>Melastomataceae</taxon>
        <taxon>Melastomatoideae</taxon>
        <taxon>Melastomateae</taxon>
        <taxon>Melastoma</taxon>
    </lineage>
</organism>
<sequence>MGCICSKGIYPKDKDKKSIRSSKKYAASYRKDGVVDEVDGCINDATARLISSPLETENEGDTNKEVVSSSANEKPVRNLQRRLTIDIGVGNVPNGEKGAQVVTAWPPWLTAVAGESIAGWAPRRAESFEKLEKIGQGTYSSVYKARDLETNKIVALKKVKFANMDPESVRFMAREIIILQKLDHPNIMKLEGLITSKVSGSLYLIFEYMEHDLAGLAATPGVKFSEAQIKCYMQQLFRGLEYCHAHGVLHRDIKGSNLLIDNNGNLKIGDFGLATFFQSNLKQPLTSRVVTLWYRPPELLLGATDYGASVDLWSSGCILAELLAGKPIMPGRTEVEQLHKIFKLCGSPSEEYWEKSKLPHATIFKPQQPYKRCLSETYKDFPRSALAMLEILLAVEPGLRGSASSALQNEFFTTRPLPSDPSTLPKYPPSKEFDAKLRDEERRRKASGVKGRGNDPIRNDKDSKALPLNVNADLSSSKQKQKANVESATTKHGNGGATQSNISRSGPLVNNDDSGSLRIFNPREDLGLRRPAGESAKMTELITSPSSHIHRNTAELSRFSNLVAVRGSSLLDSNPKTAGVSHWPDEPFNNHLGSGEMSEKDVWSHSLLDRPNSSHKKGKEQSGKEYPMGNSPRKLRIHYSGPLMPPGGNMEELLKEHERQIQHAVRKARLDNAKTRNGYGKNGQTESLLYGTQAHGR</sequence>
<dbReference type="Proteomes" id="UP001057402">
    <property type="component" value="Chromosome 6"/>
</dbReference>
<gene>
    <name evidence="1" type="ORF">MLD38_022835</name>
</gene>
<keyword evidence="2" id="KW-1185">Reference proteome</keyword>
<comment type="caution">
    <text evidence="1">The sequence shown here is derived from an EMBL/GenBank/DDBJ whole genome shotgun (WGS) entry which is preliminary data.</text>
</comment>
<evidence type="ECO:0000313" key="1">
    <source>
        <dbReference type="EMBL" id="KAI4367054.1"/>
    </source>
</evidence>
<evidence type="ECO:0000313" key="2">
    <source>
        <dbReference type="Proteomes" id="UP001057402"/>
    </source>
</evidence>
<proteinExistence type="predicted"/>
<dbReference type="EMBL" id="CM042885">
    <property type="protein sequence ID" value="KAI4367054.1"/>
    <property type="molecule type" value="Genomic_DNA"/>
</dbReference>
<protein>
    <submittedName>
        <fullName evidence="1">Uncharacterized protein</fullName>
    </submittedName>
</protein>
<name>A0ACB9QPJ1_9MYRT</name>